<evidence type="ECO:0000259" key="6">
    <source>
        <dbReference type="Pfam" id="PF01494"/>
    </source>
</evidence>
<evidence type="ECO:0000256" key="1">
    <source>
        <dbReference type="ARBA" id="ARBA00001974"/>
    </source>
</evidence>
<organism evidence="7 8">
    <name type="scientific">Podospora didyma</name>
    <dbReference type="NCBI Taxonomy" id="330526"/>
    <lineage>
        <taxon>Eukaryota</taxon>
        <taxon>Fungi</taxon>
        <taxon>Dikarya</taxon>
        <taxon>Ascomycota</taxon>
        <taxon>Pezizomycotina</taxon>
        <taxon>Sordariomycetes</taxon>
        <taxon>Sordariomycetidae</taxon>
        <taxon>Sordariales</taxon>
        <taxon>Podosporaceae</taxon>
        <taxon>Podospora</taxon>
    </lineage>
</organism>
<dbReference type="GO" id="GO:0004497">
    <property type="term" value="F:monooxygenase activity"/>
    <property type="evidence" value="ECO:0007669"/>
    <property type="project" value="InterPro"/>
</dbReference>
<dbReference type="EMBL" id="JAULSW010000002">
    <property type="protein sequence ID" value="KAK3389660.1"/>
    <property type="molecule type" value="Genomic_DNA"/>
</dbReference>
<dbReference type="InterPro" id="IPR050562">
    <property type="entry name" value="FAD_mOase_fung"/>
</dbReference>
<feature type="domain" description="FAD-binding" evidence="6">
    <location>
        <begin position="2"/>
        <end position="386"/>
    </location>
</feature>
<evidence type="ECO:0000256" key="4">
    <source>
        <dbReference type="ARBA" id="ARBA00022827"/>
    </source>
</evidence>
<keyword evidence="5" id="KW-0560">Oxidoreductase</keyword>
<accession>A0AAE0NXX2</accession>
<reference evidence="7" key="2">
    <citation type="submission" date="2023-06" db="EMBL/GenBank/DDBJ databases">
        <authorList>
            <consortium name="Lawrence Berkeley National Laboratory"/>
            <person name="Haridas S."/>
            <person name="Hensen N."/>
            <person name="Bonometti L."/>
            <person name="Westerberg I."/>
            <person name="Brannstrom I.O."/>
            <person name="Guillou S."/>
            <person name="Cros-Aarteil S."/>
            <person name="Calhoun S."/>
            <person name="Kuo A."/>
            <person name="Mondo S."/>
            <person name="Pangilinan J."/>
            <person name="Riley R."/>
            <person name="LaButti K."/>
            <person name="Andreopoulos B."/>
            <person name="Lipzen A."/>
            <person name="Chen C."/>
            <person name="Yanf M."/>
            <person name="Daum C."/>
            <person name="Ng V."/>
            <person name="Clum A."/>
            <person name="Steindorff A."/>
            <person name="Ohm R."/>
            <person name="Martin F."/>
            <person name="Silar P."/>
            <person name="Natvig D."/>
            <person name="Lalanne C."/>
            <person name="Gautier V."/>
            <person name="Ament-velasquez S.L."/>
            <person name="Kruys A."/>
            <person name="Hutchinson M.I."/>
            <person name="Powell A.J."/>
            <person name="Barry K."/>
            <person name="Miller A.N."/>
            <person name="Grigoriev I.V."/>
            <person name="Debuchy R."/>
            <person name="Gladieux P."/>
            <person name="Thoren M.H."/>
            <person name="Johannesson H."/>
        </authorList>
    </citation>
    <scope>NUCLEOTIDE SEQUENCE</scope>
    <source>
        <strain evidence="7">CBS 232.78</strain>
    </source>
</reference>
<name>A0AAE0NXX2_9PEZI</name>
<evidence type="ECO:0000313" key="8">
    <source>
        <dbReference type="Proteomes" id="UP001285441"/>
    </source>
</evidence>
<dbReference type="Gene3D" id="3.50.50.60">
    <property type="entry name" value="FAD/NAD(P)-binding domain"/>
    <property type="match status" value="1"/>
</dbReference>
<dbReference type="PANTHER" id="PTHR47356:SF2">
    <property type="entry name" value="FAD-BINDING DOMAIN-CONTAINING PROTEIN-RELATED"/>
    <property type="match status" value="1"/>
</dbReference>
<dbReference type="AlphaFoldDB" id="A0AAE0NXX2"/>
<protein>
    <recommendedName>
        <fullName evidence="6">FAD-binding domain-containing protein</fullName>
    </recommendedName>
</protein>
<dbReference type="PANTHER" id="PTHR47356">
    <property type="entry name" value="FAD-DEPENDENT MONOOXYGENASE ASQG-RELATED"/>
    <property type="match status" value="1"/>
</dbReference>
<evidence type="ECO:0000313" key="7">
    <source>
        <dbReference type="EMBL" id="KAK3389660.1"/>
    </source>
</evidence>
<sequence>MRVIILGSGPTGLLLAHALAKLNHPTLQIIILEQRADPVDPTGAGLGLWPHSVRILDQLGLLPEAKKLVPEMKTSIHLGPHGGLLSESNLFDRIVENHGHPFMFFERAKLIQLLYERLENREGVVLAGKKAVSILEKDDVVEVTCEEGPSFVGDILVGCDGSHSIARRFVESGLRQYPALSPTTAVGKVKASAIRMPSTPCLPFKATFRCLFGISQLPAGLDHCAMIETHDQGVMIQLLTSDDRTYFLLYEAKTQQDDGLQTTRYSDADAEAVAKRYENHSVGKEGKVTFGDLWKNKIRANLFDLEEGVLSQWFSGRVVLAGDSVHKMTANLAFGLNVSLEDVASLTNRLQGLLVTQHATRPTTSEIEALFADYQAERYSRAKTCVEMTGLYTRFATWNNVFFKWMNLYVAPRVGDMFVADWVFSWIPRGGVVLTFLEESDPKRGKVKYLH</sequence>
<keyword evidence="4" id="KW-0274">FAD</keyword>
<gene>
    <name evidence="7" type="ORF">B0H63DRAFT_556782</name>
</gene>
<dbReference type="Pfam" id="PF01494">
    <property type="entry name" value="FAD_binding_3"/>
    <property type="match status" value="1"/>
</dbReference>
<reference evidence="7" key="1">
    <citation type="journal article" date="2023" name="Mol. Phylogenet. Evol.">
        <title>Genome-scale phylogeny and comparative genomics of the fungal order Sordariales.</title>
        <authorList>
            <person name="Hensen N."/>
            <person name="Bonometti L."/>
            <person name="Westerberg I."/>
            <person name="Brannstrom I.O."/>
            <person name="Guillou S."/>
            <person name="Cros-Aarteil S."/>
            <person name="Calhoun S."/>
            <person name="Haridas S."/>
            <person name="Kuo A."/>
            <person name="Mondo S."/>
            <person name="Pangilinan J."/>
            <person name="Riley R."/>
            <person name="LaButti K."/>
            <person name="Andreopoulos B."/>
            <person name="Lipzen A."/>
            <person name="Chen C."/>
            <person name="Yan M."/>
            <person name="Daum C."/>
            <person name="Ng V."/>
            <person name="Clum A."/>
            <person name="Steindorff A."/>
            <person name="Ohm R.A."/>
            <person name="Martin F."/>
            <person name="Silar P."/>
            <person name="Natvig D.O."/>
            <person name="Lalanne C."/>
            <person name="Gautier V."/>
            <person name="Ament-Velasquez S.L."/>
            <person name="Kruys A."/>
            <person name="Hutchinson M.I."/>
            <person name="Powell A.J."/>
            <person name="Barry K."/>
            <person name="Miller A.N."/>
            <person name="Grigoriev I.V."/>
            <person name="Debuchy R."/>
            <person name="Gladieux P."/>
            <person name="Hiltunen Thoren M."/>
            <person name="Johannesson H."/>
        </authorList>
    </citation>
    <scope>NUCLEOTIDE SEQUENCE</scope>
    <source>
        <strain evidence="7">CBS 232.78</strain>
    </source>
</reference>
<dbReference type="SUPFAM" id="SSF51905">
    <property type="entry name" value="FAD/NAD(P)-binding domain"/>
    <property type="match status" value="1"/>
</dbReference>
<keyword evidence="8" id="KW-1185">Reference proteome</keyword>
<comment type="cofactor">
    <cofactor evidence="1">
        <name>FAD</name>
        <dbReference type="ChEBI" id="CHEBI:57692"/>
    </cofactor>
</comment>
<dbReference type="Proteomes" id="UP001285441">
    <property type="component" value="Unassembled WGS sequence"/>
</dbReference>
<dbReference type="InterPro" id="IPR002938">
    <property type="entry name" value="FAD-bd"/>
</dbReference>
<dbReference type="InterPro" id="IPR036188">
    <property type="entry name" value="FAD/NAD-bd_sf"/>
</dbReference>
<evidence type="ECO:0000256" key="5">
    <source>
        <dbReference type="ARBA" id="ARBA00023002"/>
    </source>
</evidence>
<evidence type="ECO:0000256" key="3">
    <source>
        <dbReference type="ARBA" id="ARBA00022630"/>
    </source>
</evidence>
<comment type="similarity">
    <text evidence="2">Belongs to the paxM FAD-dependent monooxygenase family.</text>
</comment>
<keyword evidence="3" id="KW-0285">Flavoprotein</keyword>
<dbReference type="GO" id="GO:0071949">
    <property type="term" value="F:FAD binding"/>
    <property type="evidence" value="ECO:0007669"/>
    <property type="project" value="InterPro"/>
</dbReference>
<dbReference type="PRINTS" id="PR00420">
    <property type="entry name" value="RNGMNOXGNASE"/>
</dbReference>
<evidence type="ECO:0000256" key="2">
    <source>
        <dbReference type="ARBA" id="ARBA00007992"/>
    </source>
</evidence>
<comment type="caution">
    <text evidence="7">The sequence shown here is derived from an EMBL/GenBank/DDBJ whole genome shotgun (WGS) entry which is preliminary data.</text>
</comment>
<proteinExistence type="inferred from homology"/>